<dbReference type="Gene3D" id="1.10.238.10">
    <property type="entry name" value="EF-hand"/>
    <property type="match status" value="1"/>
</dbReference>
<gene>
    <name evidence="2" type="ORF">COCNU_05G001450</name>
</gene>
<dbReference type="Proteomes" id="UP000797356">
    <property type="component" value="Chromosome 5"/>
</dbReference>
<protein>
    <recommendedName>
        <fullName evidence="1">EF-hand domain-containing protein</fullName>
    </recommendedName>
</protein>
<organism evidence="2 3">
    <name type="scientific">Cocos nucifera</name>
    <name type="common">Coconut palm</name>
    <dbReference type="NCBI Taxonomy" id="13894"/>
    <lineage>
        <taxon>Eukaryota</taxon>
        <taxon>Viridiplantae</taxon>
        <taxon>Streptophyta</taxon>
        <taxon>Embryophyta</taxon>
        <taxon>Tracheophyta</taxon>
        <taxon>Spermatophyta</taxon>
        <taxon>Magnoliopsida</taxon>
        <taxon>Liliopsida</taxon>
        <taxon>Arecaceae</taxon>
        <taxon>Arecoideae</taxon>
        <taxon>Cocoseae</taxon>
        <taxon>Attaleinae</taxon>
        <taxon>Cocos</taxon>
    </lineage>
</organism>
<reference evidence="2" key="2">
    <citation type="submission" date="2019-07" db="EMBL/GenBank/DDBJ databases">
        <authorList>
            <person name="Yang Y."/>
            <person name="Bocs S."/>
            <person name="Baudouin L."/>
        </authorList>
    </citation>
    <scope>NUCLEOTIDE SEQUENCE</scope>
    <source>
        <tissue evidence="2">Spear leaf of Hainan Tall coconut</tissue>
    </source>
</reference>
<evidence type="ECO:0000259" key="1">
    <source>
        <dbReference type="PROSITE" id="PS50222"/>
    </source>
</evidence>
<dbReference type="EMBL" id="CM017876">
    <property type="protein sequence ID" value="KAG1341916.1"/>
    <property type="molecule type" value="Genomic_DNA"/>
</dbReference>
<proteinExistence type="predicted"/>
<name>A0A8K0I8L0_COCNU</name>
<feature type="domain" description="EF-hand" evidence="1">
    <location>
        <begin position="5"/>
        <end position="40"/>
    </location>
</feature>
<dbReference type="AlphaFoldDB" id="A0A8K0I8L0"/>
<sequence>MMAEEGEQDMREAFRVFDEDGDSFISTMELCLGLGADHDEIGCTVAAYISPDRAGLAFDDFEVLHRSLGDAFSGTAAPDDEGPTAPLERFPMEHRFLRQRLDHPHYRRSPPFFGTRPPERQNVVKTLVRV</sequence>
<dbReference type="InterPro" id="IPR011992">
    <property type="entry name" value="EF-hand-dom_pair"/>
</dbReference>
<accession>A0A8K0I8L0</accession>
<comment type="caution">
    <text evidence="2">The sequence shown here is derived from an EMBL/GenBank/DDBJ whole genome shotgun (WGS) entry which is preliminary data.</text>
</comment>
<dbReference type="GO" id="GO:0005509">
    <property type="term" value="F:calcium ion binding"/>
    <property type="evidence" value="ECO:0007669"/>
    <property type="project" value="InterPro"/>
</dbReference>
<evidence type="ECO:0000313" key="2">
    <source>
        <dbReference type="EMBL" id="KAG1341916.1"/>
    </source>
</evidence>
<dbReference type="OrthoDB" id="1993522at2759"/>
<keyword evidence="3" id="KW-1185">Reference proteome</keyword>
<dbReference type="SUPFAM" id="SSF47473">
    <property type="entry name" value="EF-hand"/>
    <property type="match status" value="1"/>
</dbReference>
<dbReference type="PROSITE" id="PS50222">
    <property type="entry name" value="EF_HAND_2"/>
    <property type="match status" value="1"/>
</dbReference>
<evidence type="ECO:0000313" key="3">
    <source>
        <dbReference type="Proteomes" id="UP000797356"/>
    </source>
</evidence>
<reference evidence="2" key="1">
    <citation type="journal article" date="2017" name="Gigascience">
        <title>The genome draft of coconut (Cocos nucifera).</title>
        <authorList>
            <person name="Xiao Y."/>
            <person name="Xu P."/>
            <person name="Fan H."/>
            <person name="Baudouin L."/>
            <person name="Xia W."/>
            <person name="Bocs S."/>
            <person name="Xu J."/>
            <person name="Li Q."/>
            <person name="Guo A."/>
            <person name="Zhou L."/>
            <person name="Li J."/>
            <person name="Wu Y."/>
            <person name="Ma Z."/>
            <person name="Armero A."/>
            <person name="Issali A.E."/>
            <person name="Liu N."/>
            <person name="Peng M."/>
            <person name="Yang Y."/>
        </authorList>
    </citation>
    <scope>NUCLEOTIDE SEQUENCE</scope>
    <source>
        <tissue evidence="2">Spear leaf of Hainan Tall coconut</tissue>
    </source>
</reference>
<dbReference type="InterPro" id="IPR002048">
    <property type="entry name" value="EF_hand_dom"/>
</dbReference>